<evidence type="ECO:0000256" key="1">
    <source>
        <dbReference type="ARBA" id="ARBA00023270"/>
    </source>
</evidence>
<dbReference type="Pfam" id="PF00923">
    <property type="entry name" value="TAL_FSA"/>
    <property type="match status" value="1"/>
</dbReference>
<organism evidence="2 3">
    <name type="scientific">Penicillium malachiteum</name>
    <dbReference type="NCBI Taxonomy" id="1324776"/>
    <lineage>
        <taxon>Eukaryota</taxon>
        <taxon>Fungi</taxon>
        <taxon>Dikarya</taxon>
        <taxon>Ascomycota</taxon>
        <taxon>Pezizomycotina</taxon>
        <taxon>Eurotiomycetes</taxon>
        <taxon>Eurotiomycetidae</taxon>
        <taxon>Eurotiales</taxon>
        <taxon>Aspergillaceae</taxon>
        <taxon>Penicillium</taxon>
    </lineage>
</organism>
<reference evidence="2" key="1">
    <citation type="journal article" date="2023" name="IMA Fungus">
        <title>Comparative genomic study of the Penicillium genus elucidates a diverse pangenome and 15 lateral gene transfer events.</title>
        <authorList>
            <person name="Petersen C."/>
            <person name="Sorensen T."/>
            <person name="Nielsen M.R."/>
            <person name="Sondergaard T.E."/>
            <person name="Sorensen J.L."/>
            <person name="Fitzpatrick D.A."/>
            <person name="Frisvad J.C."/>
            <person name="Nielsen K.L."/>
        </authorList>
    </citation>
    <scope>NUCLEOTIDE SEQUENCE</scope>
    <source>
        <strain evidence="2">IBT 17514</strain>
    </source>
</reference>
<protein>
    <recommendedName>
        <fullName evidence="4">Transaldolase</fullName>
    </recommendedName>
</protein>
<keyword evidence="3" id="KW-1185">Reference proteome</keyword>
<evidence type="ECO:0000313" key="3">
    <source>
        <dbReference type="Proteomes" id="UP001215712"/>
    </source>
</evidence>
<comment type="caution">
    <text evidence="2">The sequence shown here is derived from an EMBL/GenBank/DDBJ whole genome shotgun (WGS) entry which is preliminary data.</text>
</comment>
<dbReference type="EMBL" id="JAQJAN010000002">
    <property type="protein sequence ID" value="KAJ5738835.1"/>
    <property type="molecule type" value="Genomic_DNA"/>
</dbReference>
<dbReference type="GO" id="GO:0004801">
    <property type="term" value="F:transaldolase activity"/>
    <property type="evidence" value="ECO:0007669"/>
    <property type="project" value="TreeGrafter"/>
</dbReference>
<name>A0AAD6HV71_9EURO</name>
<dbReference type="SUPFAM" id="SSF51569">
    <property type="entry name" value="Aldolase"/>
    <property type="match status" value="1"/>
</dbReference>
<dbReference type="AlphaFoldDB" id="A0AAD6HV71"/>
<keyword evidence="1" id="KW-0704">Schiff base</keyword>
<dbReference type="PANTHER" id="PTHR10683">
    <property type="entry name" value="TRANSALDOLASE"/>
    <property type="match status" value="1"/>
</dbReference>
<dbReference type="Gene3D" id="3.20.20.70">
    <property type="entry name" value="Aldolase class I"/>
    <property type="match status" value="1"/>
</dbReference>
<dbReference type="InterPro" id="IPR001585">
    <property type="entry name" value="TAL/FSA"/>
</dbReference>
<proteinExistence type="predicted"/>
<evidence type="ECO:0008006" key="4">
    <source>
        <dbReference type="Google" id="ProtNLM"/>
    </source>
</evidence>
<accession>A0AAD6HV71</accession>
<dbReference type="GO" id="GO:0005975">
    <property type="term" value="P:carbohydrate metabolic process"/>
    <property type="evidence" value="ECO:0007669"/>
    <property type="project" value="InterPro"/>
</dbReference>
<gene>
    <name evidence="2" type="ORF">N7493_001990</name>
</gene>
<reference evidence="2" key="2">
    <citation type="submission" date="2023-01" db="EMBL/GenBank/DDBJ databases">
        <authorList>
            <person name="Petersen C."/>
        </authorList>
    </citation>
    <scope>NUCLEOTIDE SEQUENCE</scope>
    <source>
        <strain evidence="2">IBT 17514</strain>
    </source>
</reference>
<evidence type="ECO:0000313" key="2">
    <source>
        <dbReference type="EMBL" id="KAJ5738835.1"/>
    </source>
</evidence>
<dbReference type="Proteomes" id="UP001215712">
    <property type="component" value="Unassembled WGS sequence"/>
</dbReference>
<sequence>MGSASSQSWLDVLSTQLNVDLDYMDPAFTLSLLPVIPNDMTSNQFIVHERMCHPDNEQLLKDVAKEYKDAGWLAIYTRVAVLMCKANIDNIKGRVLLQTLPSYAYNTEKTVEHAQAYAREFESVGISKDRFCIKIPATGPALSACPILLQEGIRTLGTAVFSVHQAIAASQAGCLYISPYYNDIATHLDLTLWPKSADPACLHPFSSRFIQIVEIYKKMYKETGKEQPFIKHAGFLSAEEAMAAGEIGCHSATIPHQILLDLSQRSYDSSQQPGQGLPKRPHPYKDAALTPSRLQEIAKVDPLTPGWDGVLAATDVDYLANNGAQLDVANENDPETKKRLSEALEAFMGAEKRSQTKVEEVMNNL</sequence>
<dbReference type="InterPro" id="IPR013785">
    <property type="entry name" value="Aldolase_TIM"/>
</dbReference>
<dbReference type="GO" id="GO:0009052">
    <property type="term" value="P:pentose-phosphate shunt, non-oxidative branch"/>
    <property type="evidence" value="ECO:0007669"/>
    <property type="project" value="TreeGrafter"/>
</dbReference>
<dbReference type="PANTHER" id="PTHR10683:SF39">
    <property type="entry name" value="TRANSALDOLASE"/>
    <property type="match status" value="1"/>
</dbReference>